<organism evidence="8 9">
    <name type="scientific">Chlamydomonas eustigma</name>
    <dbReference type="NCBI Taxonomy" id="1157962"/>
    <lineage>
        <taxon>Eukaryota</taxon>
        <taxon>Viridiplantae</taxon>
        <taxon>Chlorophyta</taxon>
        <taxon>core chlorophytes</taxon>
        <taxon>Chlorophyceae</taxon>
        <taxon>CS clade</taxon>
        <taxon>Chlamydomonadales</taxon>
        <taxon>Chlamydomonadaceae</taxon>
        <taxon>Chlamydomonas</taxon>
    </lineage>
</organism>
<evidence type="ECO:0000256" key="3">
    <source>
        <dbReference type="ARBA" id="ARBA00022777"/>
    </source>
</evidence>
<dbReference type="Gene3D" id="3.30.200.20">
    <property type="entry name" value="Phosphorylase Kinase, domain 1"/>
    <property type="match status" value="1"/>
</dbReference>
<feature type="domain" description="Protein kinase" evidence="7">
    <location>
        <begin position="572"/>
        <end position="931"/>
    </location>
</feature>
<feature type="compositionally biased region" description="Basic and acidic residues" evidence="5">
    <location>
        <begin position="213"/>
        <end position="225"/>
    </location>
</feature>
<dbReference type="Pfam" id="PF07714">
    <property type="entry name" value="PK_Tyr_Ser-Thr"/>
    <property type="match status" value="1"/>
</dbReference>
<keyword evidence="6" id="KW-1133">Transmembrane helix</keyword>
<evidence type="ECO:0000256" key="4">
    <source>
        <dbReference type="ARBA" id="ARBA00022840"/>
    </source>
</evidence>
<name>A0A250XDG4_9CHLO</name>
<feature type="compositionally biased region" description="Polar residues" evidence="5">
    <location>
        <begin position="518"/>
        <end position="539"/>
    </location>
</feature>
<evidence type="ECO:0000313" key="8">
    <source>
        <dbReference type="EMBL" id="GAX81124.1"/>
    </source>
</evidence>
<dbReference type="OrthoDB" id="4062651at2759"/>
<keyword evidence="3" id="KW-0418">Kinase</keyword>
<dbReference type="GO" id="GO:0005524">
    <property type="term" value="F:ATP binding"/>
    <property type="evidence" value="ECO:0007669"/>
    <property type="project" value="UniProtKB-KW"/>
</dbReference>
<evidence type="ECO:0000256" key="1">
    <source>
        <dbReference type="ARBA" id="ARBA00022679"/>
    </source>
</evidence>
<dbReference type="InterPro" id="IPR000719">
    <property type="entry name" value="Prot_kinase_dom"/>
</dbReference>
<dbReference type="InterPro" id="IPR051681">
    <property type="entry name" value="Ser/Thr_Kinases-Pseudokinases"/>
</dbReference>
<dbReference type="Gene3D" id="1.10.510.10">
    <property type="entry name" value="Transferase(Phosphotransferase) domain 1"/>
    <property type="match status" value="1"/>
</dbReference>
<keyword evidence="2" id="KW-0547">Nucleotide-binding</keyword>
<dbReference type="EMBL" id="BEGY01000061">
    <property type="protein sequence ID" value="GAX81124.1"/>
    <property type="molecule type" value="Genomic_DNA"/>
</dbReference>
<dbReference type="SUPFAM" id="SSF56112">
    <property type="entry name" value="Protein kinase-like (PK-like)"/>
    <property type="match status" value="1"/>
</dbReference>
<keyword evidence="6" id="KW-0812">Transmembrane</keyword>
<feature type="region of interest" description="Disordered" evidence="5">
    <location>
        <begin position="213"/>
        <end position="268"/>
    </location>
</feature>
<evidence type="ECO:0000256" key="5">
    <source>
        <dbReference type="SAM" id="MobiDB-lite"/>
    </source>
</evidence>
<keyword evidence="6" id="KW-0472">Membrane</keyword>
<reference evidence="8 9" key="1">
    <citation type="submission" date="2017-08" db="EMBL/GenBank/DDBJ databases">
        <title>Acidophilic green algal genome provides insights into adaptation to an acidic environment.</title>
        <authorList>
            <person name="Hirooka S."/>
            <person name="Hirose Y."/>
            <person name="Kanesaki Y."/>
            <person name="Higuchi S."/>
            <person name="Fujiwara T."/>
            <person name="Onuma R."/>
            <person name="Era A."/>
            <person name="Ohbayashi R."/>
            <person name="Uzuka A."/>
            <person name="Nozaki H."/>
            <person name="Yoshikawa H."/>
            <person name="Miyagishima S.Y."/>
        </authorList>
    </citation>
    <scope>NUCLEOTIDE SEQUENCE [LARGE SCALE GENOMIC DNA]</scope>
    <source>
        <strain evidence="8 9">NIES-2499</strain>
    </source>
</reference>
<keyword evidence="1" id="KW-0808">Transferase</keyword>
<gene>
    <name evidence="8" type="ORF">CEUSTIGMA_g8558.t1</name>
</gene>
<protein>
    <recommendedName>
        <fullName evidence="7">Protein kinase domain-containing protein</fullName>
    </recommendedName>
</protein>
<feature type="compositionally biased region" description="Low complexity" evidence="5">
    <location>
        <begin position="492"/>
        <end position="517"/>
    </location>
</feature>
<dbReference type="PANTHER" id="PTHR44329:SF288">
    <property type="entry name" value="MITOGEN-ACTIVATED PROTEIN KINASE KINASE KINASE 20"/>
    <property type="match status" value="1"/>
</dbReference>
<feature type="compositionally biased region" description="Low complexity" evidence="5">
    <location>
        <begin position="400"/>
        <end position="410"/>
    </location>
</feature>
<keyword evidence="9" id="KW-1185">Reference proteome</keyword>
<keyword evidence="4" id="KW-0067">ATP-binding</keyword>
<feature type="region of interest" description="Disordered" evidence="5">
    <location>
        <begin position="434"/>
        <end position="539"/>
    </location>
</feature>
<comment type="caution">
    <text evidence="8">The sequence shown here is derived from an EMBL/GenBank/DDBJ whole genome shotgun (WGS) entry which is preliminary data.</text>
</comment>
<dbReference type="AlphaFoldDB" id="A0A250XDG4"/>
<sequence>MRFERRLVLPSPDNGGKAGMLLRPLSMARLLCQLLQELMCHLWLPGYEALISTAPHIKAQRLRRLGSAPISFFSPHGNTSTHLKIPSLPGPLSAPPPNNLPTSTALSNNSVGLAVGVGFGGAALIILIAMVVWWIWRQKTRHRARLNLGQKSQGLGGSLGGNGELGYMGAAELTFRERLGSSSALNSNQSAPNSANFSTTSLAVYLVPEENSEERMSLQEVKNKDGEEEGGQLQGEGTRMKKEGVQSAESELPAKKSSTTVSNPPASQAPCLTTNPFNAQTAELATSLGFSANTCSLLPALEKEEDENSLKVDTDALLTFSPPSTCTLVLTSDSMLAAPEHSQQQEDAEQSNITFSSPPPIWVLPSVGKGLVPMGGYTSKGSTSAEPLTLTGPRVKNKTSSISSSRSGSLPSSVLSAAAIWSQRSANLEAVVSSPFARRSETRTTPAASNNLRDNHKLSTVGSWPTSREGLLFPPPGRGRRGSSSYDTNGYLRSSSARSSSRDLMLSGSSSHSTSSRDYTTLGQSAKISRSGSRDLQSAGSPILHYMDPRCWEGAVSHIPHAELTGPSGRPGSQLVYLCAGSYGIIYRGKWKGKDVVVKKLECEGPYRCDLDVVREAFIMSRFKDIANANVATVYGLSRDADSGLPSIVMPYYPHGSIRDILDDAPPELLTDLARLGFALDIAKGMAYLHDRPEGVVIHGNLKPSGLLVSNYYKVHISDFALASMKVPTFRSVGSSSSHSSSSSSSLAFSMIASNSRDRTVAYSAPELLESLLKAGVTEMSSERTKAGDVYSFAMILYELFTGRTPYQGATEGEILGYVYNGLRPHMLINTASSSLTSPSSHPAASTTLGNQEFSHLQATAHKHPLQPGVGYSSVAAAAAAAEVSYSMSQPSVGMPNTRPVPAQVAKLIEACWDPEPLKRPPFSSIVNEILSMAPLEGGAMTVTAMRLNLMKKAAESNLLSRNKEQ</sequence>
<accession>A0A250XDG4</accession>
<evidence type="ECO:0000313" key="9">
    <source>
        <dbReference type="Proteomes" id="UP000232323"/>
    </source>
</evidence>
<feature type="compositionally biased region" description="Polar residues" evidence="5">
    <location>
        <begin position="256"/>
        <end position="268"/>
    </location>
</feature>
<evidence type="ECO:0000259" key="7">
    <source>
        <dbReference type="PROSITE" id="PS50011"/>
    </source>
</evidence>
<dbReference type="InterPro" id="IPR001245">
    <property type="entry name" value="Ser-Thr/Tyr_kinase_cat_dom"/>
</dbReference>
<dbReference type="PROSITE" id="PS50011">
    <property type="entry name" value="PROTEIN_KINASE_DOM"/>
    <property type="match status" value="1"/>
</dbReference>
<feature type="region of interest" description="Disordered" evidence="5">
    <location>
        <begin position="378"/>
        <end position="410"/>
    </location>
</feature>
<proteinExistence type="predicted"/>
<feature type="transmembrane region" description="Helical" evidence="6">
    <location>
        <begin position="111"/>
        <end position="136"/>
    </location>
</feature>
<evidence type="ECO:0000256" key="2">
    <source>
        <dbReference type="ARBA" id="ARBA00022741"/>
    </source>
</evidence>
<evidence type="ECO:0000256" key="6">
    <source>
        <dbReference type="SAM" id="Phobius"/>
    </source>
</evidence>
<dbReference type="STRING" id="1157962.A0A250XDG4"/>
<dbReference type="GO" id="GO:0004674">
    <property type="term" value="F:protein serine/threonine kinase activity"/>
    <property type="evidence" value="ECO:0007669"/>
    <property type="project" value="TreeGrafter"/>
</dbReference>
<feature type="compositionally biased region" description="Polar residues" evidence="5">
    <location>
        <begin position="443"/>
        <end position="466"/>
    </location>
</feature>
<dbReference type="Proteomes" id="UP000232323">
    <property type="component" value="Unassembled WGS sequence"/>
</dbReference>
<dbReference type="PANTHER" id="PTHR44329">
    <property type="entry name" value="SERINE/THREONINE-PROTEIN KINASE TNNI3K-RELATED"/>
    <property type="match status" value="1"/>
</dbReference>
<dbReference type="InterPro" id="IPR011009">
    <property type="entry name" value="Kinase-like_dom_sf"/>
</dbReference>